<feature type="chain" id="PRO_5002787558" evidence="5">
    <location>
        <begin position="20"/>
        <end position="510"/>
    </location>
</feature>
<feature type="domain" description="Type II/III secretion system secretin-like" evidence="6">
    <location>
        <begin position="335"/>
        <end position="505"/>
    </location>
</feature>
<evidence type="ECO:0000259" key="6">
    <source>
        <dbReference type="Pfam" id="PF00263"/>
    </source>
</evidence>
<dbReference type="Proteomes" id="UP000002420">
    <property type="component" value="Chromosome"/>
</dbReference>
<comment type="subcellular location">
    <subcellularLocation>
        <location evidence="1">Membrane</location>
    </subcellularLocation>
</comment>
<keyword evidence="3" id="KW-0472">Membrane</keyword>
<evidence type="ECO:0000256" key="5">
    <source>
        <dbReference type="SAM" id="SignalP"/>
    </source>
</evidence>
<dbReference type="EMBL" id="CP001089">
    <property type="protein sequence ID" value="ACD94688.1"/>
    <property type="molecule type" value="Genomic_DNA"/>
</dbReference>
<comment type="similarity">
    <text evidence="4">Belongs to the bacterial secretin family.</text>
</comment>
<dbReference type="RefSeq" id="WP_012469038.1">
    <property type="nucleotide sequence ID" value="NC_010814.1"/>
</dbReference>
<dbReference type="STRING" id="398767.Glov_0965"/>
<evidence type="ECO:0000313" key="8">
    <source>
        <dbReference type="Proteomes" id="UP000002420"/>
    </source>
</evidence>
<dbReference type="PANTHER" id="PTHR30332">
    <property type="entry name" value="PROBABLE GENERAL SECRETION PATHWAY PROTEIN D"/>
    <property type="match status" value="1"/>
</dbReference>
<sequence length="510" mass="56024">MIRIRTMLCVALFSTLLLGGCSSIQQIRKDDLPTQHELAKKAESMLPAEPSIVRLTIPKNAFQVHETKPFSNDRYVSISMHNVEIRDFMKALAASTGLNIVYDMPDKNSFAPAYSQTALQQGQQPAAIQGSARSRMVSVSFNGRLSDLFKTLSDSTGYFFTFENGAIVMKERETFSVLVPNYPDLLKTVEGNMVKLGAEGVGYDDLSSSMSFRADYAGYQRMKEYLDNLKNNVSLVTMRIVLMNVRLNNGNSLGIDWSQMAVGWQSQNIQNLGFKKLAKLDDSSSSTGTTTGTTTTTTPATNLFEQGIGALFNTSGANLFMESSRFSLSALFSFMENFGKYNVMQNVFVETMSGKKGKIEIVTESPYVSEIGISSLSSTSGATAATAKTSTAKAGVIMDFTPYYNKKQQMLTINLKVNVEGVNRYVTISAGSQLGSFMQPETTKKSVETFLRMKPEQVAIIGGLVYEMNDDNVNGLPGDTYLTKNVTGKKEKEELVIVVKPTIIEFIPEG</sequence>
<keyword evidence="8" id="KW-1185">Reference proteome</keyword>
<dbReference type="InterPro" id="IPR050810">
    <property type="entry name" value="Bact_Secretion_Sys_Channel"/>
</dbReference>
<dbReference type="PROSITE" id="PS51257">
    <property type="entry name" value="PROKAR_LIPOPROTEIN"/>
    <property type="match status" value="1"/>
</dbReference>
<proteinExistence type="inferred from homology"/>
<dbReference type="Pfam" id="PF00263">
    <property type="entry name" value="Secretin"/>
    <property type="match status" value="1"/>
</dbReference>
<feature type="signal peptide" evidence="5">
    <location>
        <begin position="1"/>
        <end position="19"/>
    </location>
</feature>
<dbReference type="AlphaFoldDB" id="B3E5L7"/>
<name>B3E5L7_TRIL1</name>
<reference evidence="7 8" key="1">
    <citation type="submission" date="2008-05" db="EMBL/GenBank/DDBJ databases">
        <title>Complete sequence of chromosome of Geobacter lovleyi SZ.</title>
        <authorList>
            <consortium name="US DOE Joint Genome Institute"/>
            <person name="Lucas S."/>
            <person name="Copeland A."/>
            <person name="Lapidus A."/>
            <person name="Glavina del Rio T."/>
            <person name="Dalin E."/>
            <person name="Tice H."/>
            <person name="Bruce D."/>
            <person name="Goodwin L."/>
            <person name="Pitluck S."/>
            <person name="Chertkov O."/>
            <person name="Meincke L."/>
            <person name="Brettin T."/>
            <person name="Detter J.C."/>
            <person name="Han C."/>
            <person name="Tapia R."/>
            <person name="Kuske C.R."/>
            <person name="Schmutz J."/>
            <person name="Larimer F."/>
            <person name="Land M."/>
            <person name="Hauser L."/>
            <person name="Kyrpides N."/>
            <person name="Mikhailova N."/>
            <person name="Sung Y."/>
            <person name="Fletcher K.E."/>
            <person name="Ritalahti K.M."/>
            <person name="Loeffler F.E."/>
            <person name="Richardson P."/>
        </authorList>
    </citation>
    <scope>NUCLEOTIDE SEQUENCE [LARGE SCALE GENOMIC DNA]</scope>
    <source>
        <strain evidence="8">ATCC BAA-1151 / DSM 17278 / SZ</strain>
    </source>
</reference>
<accession>B3E5L7</accession>
<dbReference type="HOGENOM" id="CLU_533969_0_0_7"/>
<organism evidence="7 8">
    <name type="scientific">Trichlorobacter lovleyi (strain ATCC BAA-1151 / DSM 17278 / SZ)</name>
    <name type="common">Geobacter lovleyi</name>
    <dbReference type="NCBI Taxonomy" id="398767"/>
    <lineage>
        <taxon>Bacteria</taxon>
        <taxon>Pseudomonadati</taxon>
        <taxon>Thermodesulfobacteriota</taxon>
        <taxon>Desulfuromonadia</taxon>
        <taxon>Geobacterales</taxon>
        <taxon>Geobacteraceae</taxon>
        <taxon>Trichlorobacter</taxon>
    </lineage>
</organism>
<evidence type="ECO:0000256" key="1">
    <source>
        <dbReference type="ARBA" id="ARBA00004370"/>
    </source>
</evidence>
<dbReference type="GO" id="GO:0016020">
    <property type="term" value="C:membrane"/>
    <property type="evidence" value="ECO:0007669"/>
    <property type="project" value="UniProtKB-SubCell"/>
</dbReference>
<gene>
    <name evidence="7" type="ordered locus">Glov_0965</name>
</gene>
<evidence type="ECO:0000313" key="7">
    <source>
        <dbReference type="EMBL" id="ACD94688.1"/>
    </source>
</evidence>
<dbReference type="PANTHER" id="PTHR30332:SF24">
    <property type="entry name" value="SECRETIN GSPD-RELATED"/>
    <property type="match status" value="1"/>
</dbReference>
<evidence type="ECO:0000256" key="2">
    <source>
        <dbReference type="ARBA" id="ARBA00022729"/>
    </source>
</evidence>
<dbReference type="GO" id="GO:0009306">
    <property type="term" value="P:protein secretion"/>
    <property type="evidence" value="ECO:0007669"/>
    <property type="project" value="InterPro"/>
</dbReference>
<dbReference type="KEGG" id="glo:Glov_0965"/>
<dbReference type="eggNOG" id="COG1450">
    <property type="taxonomic scope" value="Bacteria"/>
</dbReference>
<keyword evidence="2 5" id="KW-0732">Signal</keyword>
<evidence type="ECO:0000256" key="3">
    <source>
        <dbReference type="ARBA" id="ARBA00023136"/>
    </source>
</evidence>
<dbReference type="InterPro" id="IPR004846">
    <property type="entry name" value="T2SS/T3SS_dom"/>
</dbReference>
<evidence type="ECO:0000256" key="4">
    <source>
        <dbReference type="RuleBase" id="RU004003"/>
    </source>
</evidence>
<protein>
    <submittedName>
        <fullName evidence="7">Type II secretory pathway component PulD-like protein</fullName>
    </submittedName>
</protein>
<dbReference type="GO" id="GO:0015627">
    <property type="term" value="C:type II protein secretion system complex"/>
    <property type="evidence" value="ECO:0007669"/>
    <property type="project" value="TreeGrafter"/>
</dbReference>